<comment type="subcellular location">
    <subcellularLocation>
        <location evidence="1">Virion</location>
    </subcellularLocation>
</comment>
<reference evidence="4 5" key="1">
    <citation type="submission" date="2022-10" db="EMBL/GenBank/DDBJ databases">
        <title>Complete genome sequence of Exiguobacterium profundum TSS-3 isolated from an extremely saline-alkaline spring located in Ixtapa, Chiapas-Mexico.</title>
        <authorList>
            <person name="Rincon-Rosales R."/>
            <person name="Rogel M.A."/>
            <person name="Rincon-Molina C.I."/>
            <person name="Guerrero G."/>
            <person name="Manzano-Gomez L.A."/>
            <person name="Lopez-Lopez A."/>
            <person name="Rincon Molina F.A."/>
            <person name="Martinez-Romero E."/>
        </authorList>
    </citation>
    <scope>NUCLEOTIDE SEQUENCE [LARGE SCALE GENOMIC DNA]</scope>
    <source>
        <strain evidence="4 5">TSS-3</strain>
    </source>
</reference>
<dbReference type="Gene3D" id="3.30.2320.10">
    <property type="entry name" value="hypothetical protein PF0899 domain"/>
    <property type="match status" value="1"/>
</dbReference>
<gene>
    <name evidence="4" type="ORF">OE059_04780</name>
</gene>
<evidence type="ECO:0000256" key="1">
    <source>
        <dbReference type="ARBA" id="ARBA00004328"/>
    </source>
</evidence>
<feature type="region of interest" description="Disordered" evidence="2">
    <location>
        <begin position="39"/>
        <end position="72"/>
    </location>
</feature>
<dbReference type="InterPro" id="IPR054612">
    <property type="entry name" value="Phage_capsid-like_C"/>
</dbReference>
<feature type="domain" description="Phage capsid-like C-terminal" evidence="3">
    <location>
        <begin position="120"/>
        <end position="388"/>
    </location>
</feature>
<dbReference type="Pfam" id="PF05065">
    <property type="entry name" value="Phage_capsid"/>
    <property type="match status" value="1"/>
</dbReference>
<sequence>MNWEQRLKEIQDRKTEIRSMLEGQEDFDFESVEKELRDLQDEETKIEEKRQRAEELKKSMSEQRSFQKPKEERGLNFTDMTPEELLASSEYRSAYLKNLQGKPLSDVESRALTTAANSAGAAVPTTTLNRIIDKLRQTSVLFSRISVSYISGNVTLPVANAKNAAQWKAEGTNGTAQDDTISSVTLTGYELIKLVEISAAASTMTIDAFETYIAAEIGRQMAIAIENAILNGAGAGSNQPTGILNGITWTSANKVEYAAGEKLDYDTFMDALALLPTMYHPSAVFVMNRKTLFGDVRKIKTTDGSPIFAYNAQDQAAMSILGYPVVMDDYMPDGEVLLGDLDYYFMNFSQAPGIEKSSEAGFYSGKVVYRGLAVADGKPALPEAFVRVEEASV</sequence>
<evidence type="ECO:0000313" key="5">
    <source>
        <dbReference type="Proteomes" id="UP001219957"/>
    </source>
</evidence>
<evidence type="ECO:0000313" key="4">
    <source>
        <dbReference type="EMBL" id="WED56177.1"/>
    </source>
</evidence>
<dbReference type="EMBL" id="CP109617">
    <property type="protein sequence ID" value="WED56177.1"/>
    <property type="molecule type" value="Genomic_DNA"/>
</dbReference>
<name>A0ABY8B5J2_9BACL</name>
<organism evidence="4 5">
    <name type="scientific">Exiguobacterium profundum</name>
    <dbReference type="NCBI Taxonomy" id="307643"/>
    <lineage>
        <taxon>Bacteria</taxon>
        <taxon>Bacillati</taxon>
        <taxon>Bacillota</taxon>
        <taxon>Bacilli</taxon>
        <taxon>Bacillales</taxon>
        <taxon>Bacillales Family XII. Incertae Sedis</taxon>
        <taxon>Exiguobacterium</taxon>
    </lineage>
</organism>
<accession>A0ABY8B5J2</accession>
<dbReference type="Proteomes" id="UP001219957">
    <property type="component" value="Chromosome"/>
</dbReference>
<evidence type="ECO:0000259" key="3">
    <source>
        <dbReference type="Pfam" id="PF05065"/>
    </source>
</evidence>
<dbReference type="NCBIfam" id="TIGR01554">
    <property type="entry name" value="major_cap_HK97"/>
    <property type="match status" value="1"/>
</dbReference>
<feature type="compositionally biased region" description="Basic and acidic residues" evidence="2">
    <location>
        <begin position="39"/>
        <end position="61"/>
    </location>
</feature>
<evidence type="ECO:0000256" key="2">
    <source>
        <dbReference type="SAM" id="MobiDB-lite"/>
    </source>
</evidence>
<protein>
    <submittedName>
        <fullName evidence="4">Phage major capsid protein</fullName>
    </submittedName>
</protein>
<dbReference type="SUPFAM" id="SSF56563">
    <property type="entry name" value="Major capsid protein gp5"/>
    <property type="match status" value="1"/>
</dbReference>
<proteinExistence type="predicted"/>
<keyword evidence="5" id="KW-1185">Reference proteome</keyword>
<dbReference type="InterPro" id="IPR024455">
    <property type="entry name" value="Phage_capsid"/>
</dbReference>
<dbReference type="RefSeq" id="WP_214687109.1">
    <property type="nucleotide sequence ID" value="NZ_CP109617.1"/>
</dbReference>